<reference evidence="11" key="2">
    <citation type="submission" date="2021-09" db="EMBL/GenBank/DDBJ databases">
        <authorList>
            <person name="Gilroy R."/>
        </authorList>
    </citation>
    <scope>NUCLEOTIDE SEQUENCE</scope>
    <source>
        <strain evidence="11">4100</strain>
    </source>
</reference>
<evidence type="ECO:0000256" key="4">
    <source>
        <dbReference type="ARBA" id="ARBA00022801"/>
    </source>
</evidence>
<feature type="binding site" evidence="8">
    <location>
        <position position="429"/>
    </location>
    <ligand>
        <name>Zn(2+)</name>
        <dbReference type="ChEBI" id="CHEBI:29105"/>
        <label>2</label>
    </ligand>
</feature>
<feature type="binding site" evidence="8">
    <location>
        <position position="258"/>
    </location>
    <ligand>
        <name>Mg(2+)</name>
        <dbReference type="ChEBI" id="CHEBI:18420"/>
    </ligand>
</feature>
<comment type="caution">
    <text evidence="11">The sequence shown here is derived from an EMBL/GenBank/DDBJ whole genome shotgun (WGS) entry which is preliminary data.</text>
</comment>
<dbReference type="Gene3D" id="1.10.60.40">
    <property type="match status" value="1"/>
</dbReference>
<feature type="binding site" evidence="8">
    <location>
        <position position="135"/>
    </location>
    <ligand>
        <name>Mg(2+)</name>
        <dbReference type="ChEBI" id="CHEBI:18420"/>
    </ligand>
</feature>
<feature type="active site" description="Phosphoserine intermediate" evidence="7">
    <location>
        <position position="82"/>
    </location>
</feature>
<keyword evidence="10" id="KW-0732">Signal</keyword>
<evidence type="ECO:0000256" key="5">
    <source>
        <dbReference type="ARBA" id="ARBA00022833"/>
    </source>
</evidence>
<evidence type="ECO:0000256" key="9">
    <source>
        <dbReference type="RuleBase" id="RU003946"/>
    </source>
</evidence>
<evidence type="ECO:0000256" key="1">
    <source>
        <dbReference type="ARBA" id="ARBA00005984"/>
    </source>
</evidence>
<gene>
    <name evidence="11" type="ORF">K8V47_03180</name>
</gene>
<comment type="cofactor">
    <cofactor evidence="8">
        <name>Zn(2+)</name>
        <dbReference type="ChEBI" id="CHEBI:29105"/>
    </cofactor>
    <text evidence="8">Binds 2 Zn(2+) ions.</text>
</comment>
<keyword evidence="4" id="KW-0378">Hydrolase</keyword>
<reference evidence="11" key="1">
    <citation type="journal article" date="2021" name="PeerJ">
        <title>Extensive microbial diversity within the chicken gut microbiome revealed by metagenomics and culture.</title>
        <authorList>
            <person name="Gilroy R."/>
            <person name="Ravi A."/>
            <person name="Getino M."/>
            <person name="Pursley I."/>
            <person name="Horton D.L."/>
            <person name="Alikhan N.F."/>
            <person name="Baker D."/>
            <person name="Gharbi K."/>
            <person name="Hall N."/>
            <person name="Watson M."/>
            <person name="Adriaenssens E.M."/>
            <person name="Foster-Nyarko E."/>
            <person name="Jarju S."/>
            <person name="Secka A."/>
            <person name="Antonio M."/>
            <person name="Oren A."/>
            <person name="Chaudhuri R.R."/>
            <person name="La Ragione R."/>
            <person name="Hildebrand F."/>
            <person name="Pallen M.J."/>
        </authorList>
    </citation>
    <scope>NUCLEOTIDE SEQUENCE</scope>
    <source>
        <strain evidence="11">4100</strain>
    </source>
</reference>
<evidence type="ECO:0000313" key="11">
    <source>
        <dbReference type="EMBL" id="HJE38752.1"/>
    </source>
</evidence>
<feature type="binding site" evidence="8">
    <location>
        <position position="263"/>
    </location>
    <ligand>
        <name>Zn(2+)</name>
        <dbReference type="ChEBI" id="CHEBI:29105"/>
        <label>2</label>
    </ligand>
</feature>
<dbReference type="EMBL" id="DYXT01000020">
    <property type="protein sequence ID" value="HJE38752.1"/>
    <property type="molecule type" value="Genomic_DNA"/>
</dbReference>
<keyword evidence="6 8" id="KW-0460">Magnesium</keyword>
<accession>A0A921E9L7</accession>
<dbReference type="Proteomes" id="UP000711407">
    <property type="component" value="Unassembled WGS sequence"/>
</dbReference>
<keyword evidence="3 8" id="KW-0479">Metal-binding</keyword>
<comment type="similarity">
    <text evidence="1 9">Belongs to the alkaline phosphatase family.</text>
</comment>
<dbReference type="AlphaFoldDB" id="A0A921E9L7"/>
<dbReference type="SMART" id="SM00098">
    <property type="entry name" value="alkPPc"/>
    <property type="match status" value="1"/>
</dbReference>
<evidence type="ECO:0000256" key="2">
    <source>
        <dbReference type="ARBA" id="ARBA00022553"/>
    </source>
</evidence>
<dbReference type="PRINTS" id="PR00113">
    <property type="entry name" value="ALKPHPHTASE"/>
</dbReference>
<feature type="chain" id="PRO_5036897389" evidence="10">
    <location>
        <begin position="25"/>
        <end position="465"/>
    </location>
</feature>
<name>A0A921E9L7_9BACT</name>
<proteinExistence type="inferred from homology"/>
<dbReference type="CDD" id="cd16012">
    <property type="entry name" value="ALP"/>
    <property type="match status" value="1"/>
</dbReference>
<feature type="binding site" evidence="8">
    <location>
        <position position="267"/>
    </location>
    <ligand>
        <name>Zn(2+)</name>
        <dbReference type="ChEBI" id="CHEBI:29105"/>
        <label>2</label>
    </ligand>
</feature>
<evidence type="ECO:0000256" key="8">
    <source>
        <dbReference type="PIRSR" id="PIRSR601952-2"/>
    </source>
</evidence>
<comment type="cofactor">
    <cofactor evidence="8">
        <name>Mg(2+)</name>
        <dbReference type="ChEBI" id="CHEBI:18420"/>
    </cofactor>
    <text evidence="8">Binds 1 Mg(2+) ion.</text>
</comment>
<feature type="signal peptide" evidence="10">
    <location>
        <begin position="1"/>
        <end position="24"/>
    </location>
</feature>
<feature type="binding site" evidence="8">
    <location>
        <position position="307"/>
    </location>
    <ligand>
        <name>Zn(2+)</name>
        <dbReference type="ChEBI" id="CHEBI:29105"/>
        <label>2</label>
    </ligand>
</feature>
<feature type="binding site" evidence="8">
    <location>
        <position position="306"/>
    </location>
    <ligand>
        <name>Zn(2+)</name>
        <dbReference type="ChEBI" id="CHEBI:29105"/>
        <label>2</label>
    </ligand>
</feature>
<dbReference type="Gene3D" id="3.40.720.10">
    <property type="entry name" value="Alkaline Phosphatase, subunit A"/>
    <property type="match status" value="1"/>
</dbReference>
<feature type="binding site" evidence="8">
    <location>
        <position position="36"/>
    </location>
    <ligand>
        <name>Mg(2+)</name>
        <dbReference type="ChEBI" id="CHEBI:18420"/>
    </ligand>
</feature>
<dbReference type="PROSITE" id="PS00123">
    <property type="entry name" value="ALKALINE_PHOSPHATASE"/>
    <property type="match status" value="1"/>
</dbReference>
<protein>
    <submittedName>
        <fullName evidence="11">Alkaline phosphatase</fullName>
    </submittedName>
</protein>
<keyword evidence="5 8" id="KW-0862">Zinc</keyword>
<feature type="binding site" evidence="8">
    <location>
        <position position="36"/>
    </location>
    <ligand>
        <name>Zn(2+)</name>
        <dbReference type="ChEBI" id="CHEBI:29105"/>
        <label>2</label>
    </ligand>
</feature>
<dbReference type="PANTHER" id="PTHR11596">
    <property type="entry name" value="ALKALINE PHOSPHATASE"/>
    <property type="match status" value="1"/>
</dbReference>
<organism evidence="11 12">
    <name type="scientific">Candidatus Amulumruptor caecigallinarius</name>
    <dbReference type="NCBI Taxonomy" id="2109911"/>
    <lineage>
        <taxon>Bacteria</taxon>
        <taxon>Pseudomonadati</taxon>
        <taxon>Bacteroidota</taxon>
        <taxon>Bacteroidia</taxon>
        <taxon>Bacteroidales</taxon>
        <taxon>Muribaculaceae</taxon>
        <taxon>Candidatus Amulumruptor</taxon>
    </lineage>
</organism>
<evidence type="ECO:0000256" key="7">
    <source>
        <dbReference type="PIRSR" id="PIRSR601952-1"/>
    </source>
</evidence>
<evidence type="ECO:0000256" key="10">
    <source>
        <dbReference type="SAM" id="SignalP"/>
    </source>
</evidence>
<sequence length="465" mass="50709">MRKSSFLKSSVVAAAMCSAVAAMAGDAKYIFYFIGDGMGAGHAMATESYMRDIRKADMPLMLTFPVTGLVSTYSASSPVTDSAAAGTALSTGSKTRNSMLGMAADTTEVYSIARALKQDGYGIGIVTNVAPDDATPGAFYAHVPERHMYYEIGCQAAASGYEFIAGSNWRGLRGKDGKPTDLPERFASAGYVTVRGTAGLDTVTSGKIVMLCTDSIASDLGYTIDRKDPQATTLVDMTRACLAQMQRVSPDKFFMMVEGGNIDWAGHANDAATIIKEVAHFNDALALAYEFYEKHPDETLIVVTADHETGGMGLGTTFTGYNMRLDLIDHQKKSKDIFNQEIEAMIKSRRIYTFDDIKEKLTEDFGMYTAIPVNEEQDGKLREAFNQTFVDRNSGKRTVTYYKSYSPFVMETFRILGDHYGIGFTTGEHTGCFVPLYAVGVGAQSFTGFYDNTQVPVKILNQAER</sequence>
<dbReference type="Pfam" id="PF00245">
    <property type="entry name" value="Alk_phosphatase"/>
    <property type="match status" value="2"/>
</dbReference>
<dbReference type="PANTHER" id="PTHR11596:SF5">
    <property type="entry name" value="ALKALINE PHOSPHATASE"/>
    <property type="match status" value="1"/>
</dbReference>
<feature type="binding site" evidence="8">
    <location>
        <position position="133"/>
    </location>
    <ligand>
        <name>Mg(2+)</name>
        <dbReference type="ChEBI" id="CHEBI:18420"/>
    </ligand>
</feature>
<evidence type="ECO:0000313" key="12">
    <source>
        <dbReference type="Proteomes" id="UP000711407"/>
    </source>
</evidence>
<dbReference type="GO" id="GO:0004035">
    <property type="term" value="F:alkaline phosphatase activity"/>
    <property type="evidence" value="ECO:0007669"/>
    <property type="project" value="TreeGrafter"/>
</dbReference>
<evidence type="ECO:0000256" key="3">
    <source>
        <dbReference type="ARBA" id="ARBA00022723"/>
    </source>
</evidence>
<dbReference type="SUPFAM" id="SSF53649">
    <property type="entry name" value="Alkaline phosphatase-like"/>
    <property type="match status" value="1"/>
</dbReference>
<dbReference type="InterPro" id="IPR001952">
    <property type="entry name" value="Alkaline_phosphatase"/>
</dbReference>
<dbReference type="InterPro" id="IPR017850">
    <property type="entry name" value="Alkaline_phosphatase_core_sf"/>
</dbReference>
<dbReference type="InterPro" id="IPR018299">
    <property type="entry name" value="Alkaline_phosphatase_AS"/>
</dbReference>
<evidence type="ECO:0000256" key="6">
    <source>
        <dbReference type="ARBA" id="ARBA00022842"/>
    </source>
</evidence>
<dbReference type="GO" id="GO:0046872">
    <property type="term" value="F:metal ion binding"/>
    <property type="evidence" value="ECO:0007669"/>
    <property type="project" value="UniProtKB-KW"/>
</dbReference>
<keyword evidence="2" id="KW-0597">Phosphoprotein</keyword>